<dbReference type="Gramene" id="mRNA:HanXRQr2_Chr11g0477091">
    <property type="protein sequence ID" value="mRNA:HanXRQr2_Chr11g0477091"/>
    <property type="gene ID" value="HanXRQr2_Chr11g0477091"/>
</dbReference>
<accession>A0A9K3HMG4</accession>
<comment type="caution">
    <text evidence="1">The sequence shown here is derived from an EMBL/GenBank/DDBJ whole genome shotgun (WGS) entry which is preliminary data.</text>
</comment>
<organism evidence="1 2">
    <name type="scientific">Helianthus annuus</name>
    <name type="common">Common sunflower</name>
    <dbReference type="NCBI Taxonomy" id="4232"/>
    <lineage>
        <taxon>Eukaryota</taxon>
        <taxon>Viridiplantae</taxon>
        <taxon>Streptophyta</taxon>
        <taxon>Embryophyta</taxon>
        <taxon>Tracheophyta</taxon>
        <taxon>Spermatophyta</taxon>
        <taxon>Magnoliopsida</taxon>
        <taxon>eudicotyledons</taxon>
        <taxon>Gunneridae</taxon>
        <taxon>Pentapetalae</taxon>
        <taxon>asterids</taxon>
        <taxon>campanulids</taxon>
        <taxon>Asterales</taxon>
        <taxon>Asteraceae</taxon>
        <taxon>Asteroideae</taxon>
        <taxon>Heliantheae alliance</taxon>
        <taxon>Heliantheae</taxon>
        <taxon>Helianthus</taxon>
    </lineage>
</organism>
<dbReference type="InterPro" id="IPR029063">
    <property type="entry name" value="SAM-dependent_MTases_sf"/>
</dbReference>
<sequence length="68" mass="7224">MYTSSEFNGIVGVELGAGTGLVGMLLARIAKTVFLMGIHAYTHSLSPPPLFFPVEVVIWVLKCAITSA</sequence>
<dbReference type="Gene3D" id="3.40.50.150">
    <property type="entry name" value="Vaccinia Virus protein VP39"/>
    <property type="match status" value="1"/>
</dbReference>
<reference evidence="1" key="2">
    <citation type="submission" date="2020-06" db="EMBL/GenBank/DDBJ databases">
        <title>Helianthus annuus Genome sequencing and assembly Release 2.</title>
        <authorList>
            <person name="Gouzy J."/>
            <person name="Langlade N."/>
            <person name="Munos S."/>
        </authorList>
    </citation>
    <scope>NUCLEOTIDE SEQUENCE</scope>
    <source>
        <tissue evidence="1">Leaves</tissue>
    </source>
</reference>
<proteinExistence type="predicted"/>
<protein>
    <submittedName>
        <fullName evidence="1">Uncharacterized protein</fullName>
    </submittedName>
</protein>
<evidence type="ECO:0000313" key="2">
    <source>
        <dbReference type="Proteomes" id="UP000215914"/>
    </source>
</evidence>
<reference evidence="1" key="1">
    <citation type="journal article" date="2017" name="Nature">
        <title>The sunflower genome provides insights into oil metabolism, flowering and Asterid evolution.</title>
        <authorList>
            <person name="Badouin H."/>
            <person name="Gouzy J."/>
            <person name="Grassa C.J."/>
            <person name="Murat F."/>
            <person name="Staton S.E."/>
            <person name="Cottret L."/>
            <person name="Lelandais-Briere C."/>
            <person name="Owens G.L."/>
            <person name="Carrere S."/>
            <person name="Mayjonade B."/>
            <person name="Legrand L."/>
            <person name="Gill N."/>
            <person name="Kane N.C."/>
            <person name="Bowers J.E."/>
            <person name="Hubner S."/>
            <person name="Bellec A."/>
            <person name="Berard A."/>
            <person name="Berges H."/>
            <person name="Blanchet N."/>
            <person name="Boniface M.C."/>
            <person name="Brunel D."/>
            <person name="Catrice O."/>
            <person name="Chaidir N."/>
            <person name="Claudel C."/>
            <person name="Donnadieu C."/>
            <person name="Faraut T."/>
            <person name="Fievet G."/>
            <person name="Helmstetter N."/>
            <person name="King M."/>
            <person name="Knapp S.J."/>
            <person name="Lai Z."/>
            <person name="Le Paslier M.C."/>
            <person name="Lippi Y."/>
            <person name="Lorenzon L."/>
            <person name="Mandel J.R."/>
            <person name="Marage G."/>
            <person name="Marchand G."/>
            <person name="Marquand E."/>
            <person name="Bret-Mestries E."/>
            <person name="Morien E."/>
            <person name="Nambeesan S."/>
            <person name="Nguyen T."/>
            <person name="Pegot-Espagnet P."/>
            <person name="Pouilly N."/>
            <person name="Raftis F."/>
            <person name="Sallet E."/>
            <person name="Schiex T."/>
            <person name="Thomas J."/>
            <person name="Vandecasteele C."/>
            <person name="Vares D."/>
            <person name="Vear F."/>
            <person name="Vautrin S."/>
            <person name="Crespi M."/>
            <person name="Mangin B."/>
            <person name="Burke J.M."/>
            <person name="Salse J."/>
            <person name="Munos S."/>
            <person name="Vincourt P."/>
            <person name="Rieseberg L.H."/>
            <person name="Langlade N.B."/>
        </authorList>
    </citation>
    <scope>NUCLEOTIDE SEQUENCE</scope>
    <source>
        <tissue evidence="1">Leaves</tissue>
    </source>
</reference>
<keyword evidence="2" id="KW-1185">Reference proteome</keyword>
<dbReference type="Proteomes" id="UP000215914">
    <property type="component" value="Unassembled WGS sequence"/>
</dbReference>
<name>A0A9K3HMG4_HELAN</name>
<dbReference type="AlphaFoldDB" id="A0A9K3HMG4"/>
<dbReference type="EMBL" id="MNCJ02000326">
    <property type="protein sequence ID" value="KAF5780887.1"/>
    <property type="molecule type" value="Genomic_DNA"/>
</dbReference>
<evidence type="ECO:0000313" key="1">
    <source>
        <dbReference type="EMBL" id="KAF5780887.1"/>
    </source>
</evidence>
<gene>
    <name evidence="1" type="ORF">HanXRQr2_Chr11g0477091</name>
</gene>